<name>A0A0A9B7G8_ARUDO</name>
<accession>A0A0A9B7G8</accession>
<proteinExistence type="predicted"/>
<sequence>MVAISLAAGRHLPAGDQQTPNQEEPWRASFI</sequence>
<dbReference type="EMBL" id="GBRH01242653">
    <property type="protein sequence ID" value="JAD55242.1"/>
    <property type="molecule type" value="Transcribed_RNA"/>
</dbReference>
<reference evidence="2" key="2">
    <citation type="journal article" date="2015" name="Data Brief">
        <title>Shoot transcriptome of the giant reed, Arundo donax.</title>
        <authorList>
            <person name="Barrero R.A."/>
            <person name="Guerrero F.D."/>
            <person name="Moolhuijzen P."/>
            <person name="Goolsby J.A."/>
            <person name="Tidwell J."/>
            <person name="Bellgard S.E."/>
            <person name="Bellgard M.I."/>
        </authorList>
    </citation>
    <scope>NUCLEOTIDE SEQUENCE</scope>
    <source>
        <tissue evidence="2">Shoot tissue taken approximately 20 cm above the soil surface</tissue>
    </source>
</reference>
<feature type="region of interest" description="Disordered" evidence="1">
    <location>
        <begin position="1"/>
        <end position="31"/>
    </location>
</feature>
<evidence type="ECO:0000313" key="2">
    <source>
        <dbReference type="EMBL" id="JAD55242.1"/>
    </source>
</evidence>
<evidence type="ECO:0000256" key="1">
    <source>
        <dbReference type="SAM" id="MobiDB-lite"/>
    </source>
</evidence>
<protein>
    <submittedName>
        <fullName evidence="2">Uncharacterized protein</fullName>
    </submittedName>
</protein>
<organism evidence="2">
    <name type="scientific">Arundo donax</name>
    <name type="common">Giant reed</name>
    <name type="synonym">Donax arundinaceus</name>
    <dbReference type="NCBI Taxonomy" id="35708"/>
    <lineage>
        <taxon>Eukaryota</taxon>
        <taxon>Viridiplantae</taxon>
        <taxon>Streptophyta</taxon>
        <taxon>Embryophyta</taxon>
        <taxon>Tracheophyta</taxon>
        <taxon>Spermatophyta</taxon>
        <taxon>Magnoliopsida</taxon>
        <taxon>Liliopsida</taxon>
        <taxon>Poales</taxon>
        <taxon>Poaceae</taxon>
        <taxon>PACMAD clade</taxon>
        <taxon>Arundinoideae</taxon>
        <taxon>Arundineae</taxon>
        <taxon>Arundo</taxon>
    </lineage>
</organism>
<reference evidence="2" key="1">
    <citation type="submission" date="2014-09" db="EMBL/GenBank/DDBJ databases">
        <authorList>
            <person name="Magalhaes I.L.F."/>
            <person name="Oliveira U."/>
            <person name="Santos F.R."/>
            <person name="Vidigal T.H.D.A."/>
            <person name="Brescovit A.D."/>
            <person name="Santos A.J."/>
        </authorList>
    </citation>
    <scope>NUCLEOTIDE SEQUENCE</scope>
    <source>
        <tissue evidence="2">Shoot tissue taken approximately 20 cm above the soil surface</tissue>
    </source>
</reference>
<dbReference type="AlphaFoldDB" id="A0A0A9B7G8"/>